<name>N6V5Z8_9HYPH</name>
<dbReference type="STRING" id="363754.RHSP_29794"/>
<proteinExistence type="predicted"/>
<comment type="caution">
    <text evidence="1">The sequence shown here is derived from an EMBL/GenBank/DDBJ whole genome shotgun (WGS) entry which is preliminary data.</text>
</comment>
<organism evidence="1 2">
    <name type="scientific">Rhizobium freirei PRF 81</name>
    <dbReference type="NCBI Taxonomy" id="363754"/>
    <lineage>
        <taxon>Bacteria</taxon>
        <taxon>Pseudomonadati</taxon>
        <taxon>Pseudomonadota</taxon>
        <taxon>Alphaproteobacteria</taxon>
        <taxon>Hyphomicrobiales</taxon>
        <taxon>Rhizobiaceae</taxon>
        <taxon>Rhizobium/Agrobacterium group</taxon>
        <taxon>Rhizobium</taxon>
    </lineage>
</organism>
<protein>
    <submittedName>
        <fullName evidence="1">Uncharacterized protein</fullName>
    </submittedName>
</protein>
<reference evidence="1 2" key="1">
    <citation type="journal article" date="2012" name="BMC Genomics">
        <title>Genomic basis of broad host range and environmental adaptability of Rhizobium tropici CIAT 899 and Rhizobium sp. PRF 81 which are used in inoculants for common bean (Phaseolus vulgaris L.).</title>
        <authorList>
            <person name="Ormeno-Orrillo E."/>
            <person name="Menna P."/>
            <person name="Almeida L.G."/>
            <person name="Ollero F.J."/>
            <person name="Nicolas M.F."/>
            <person name="Pains Rodrigues E."/>
            <person name="Shigueyoshi Nakatani A."/>
            <person name="Silva Batista J.S."/>
            <person name="Oliveira Chueire L.M."/>
            <person name="Souza R.C."/>
            <person name="Ribeiro Vasconcelos A.T."/>
            <person name="Megias M."/>
            <person name="Hungria M."/>
            <person name="Martinez-Romero E."/>
        </authorList>
    </citation>
    <scope>NUCLEOTIDE SEQUENCE [LARGE SCALE GENOMIC DNA]</scope>
    <source>
        <strain evidence="1 2">PRF 81</strain>
    </source>
</reference>
<evidence type="ECO:0000313" key="1">
    <source>
        <dbReference type="EMBL" id="ENN89280.1"/>
    </source>
</evidence>
<dbReference type="AlphaFoldDB" id="N6V5Z8"/>
<accession>N6V5Z8</accession>
<evidence type="ECO:0000313" key="2">
    <source>
        <dbReference type="Proteomes" id="UP000012429"/>
    </source>
</evidence>
<sequence length="377" mass="41880">MDFLIRGVRRNIFADRACARSVSSAGRVCRRLSASAGLRPPDDIGDVQLLRNDAEIIEFVGQSLLIGDRGIGDDRDTAEIGARTCQGHPRHIGWNTGDFSQCRNRLVQIRLCCRSHFGQFGDDVDDDLRIALGEIAICQEIAEGVDDTARGCEYPGIRIGLGDCEIGIPDRPGIDGASLEGGRGVRRREIERLDVVDRQTALAQRLDGDVMRARTALEGDLLALEVGKRLDRRALANQNGRAFWAACIKTDIEQVAVGGLRKERRHIAGGAEIEGAGAKRFEQRRTGCEFRPFDGYATIGKPLFQRALAFGERQHAVFLPAYAKRRRGCRPGRPDRRQCEGDRRGAEEAECLSARNHRGSLFIRPWRFRGHRLVVDS</sequence>
<dbReference type="EMBL" id="AQHN01000010">
    <property type="protein sequence ID" value="ENN89280.1"/>
    <property type="molecule type" value="Genomic_DNA"/>
</dbReference>
<dbReference type="Proteomes" id="UP000012429">
    <property type="component" value="Unassembled WGS sequence"/>
</dbReference>
<gene>
    <name evidence="1" type="ORF">RHSP_29794</name>
</gene>
<keyword evidence="2" id="KW-1185">Reference proteome</keyword>